<dbReference type="Proteomes" id="UP000225972">
    <property type="component" value="Unassembled WGS sequence"/>
</dbReference>
<gene>
    <name evidence="6" type="ORF">TRP8649_03287</name>
</gene>
<evidence type="ECO:0000256" key="4">
    <source>
        <dbReference type="ARBA" id="ARBA00022691"/>
    </source>
</evidence>
<dbReference type="Gene3D" id="3.40.50.150">
    <property type="entry name" value="Vaccinia Virus protein VP39"/>
    <property type="match status" value="1"/>
</dbReference>
<evidence type="ECO:0000256" key="1">
    <source>
        <dbReference type="ARBA" id="ARBA00011900"/>
    </source>
</evidence>
<keyword evidence="3 6" id="KW-0808">Transferase</keyword>
<dbReference type="GO" id="GO:0043565">
    <property type="term" value="F:sequence-specific DNA binding"/>
    <property type="evidence" value="ECO:0007669"/>
    <property type="project" value="TreeGrafter"/>
</dbReference>
<dbReference type="EC" id="2.1.1.72" evidence="1"/>
<dbReference type="PANTHER" id="PTHR30481:SF4">
    <property type="entry name" value="SITE-SPECIFIC DNA-METHYLTRANSFERASE (ADENINE-SPECIFIC)"/>
    <property type="match status" value="1"/>
</dbReference>
<keyword evidence="2 6" id="KW-0489">Methyltransferase</keyword>
<name>A0A238JG32_9RHOB</name>
<reference evidence="7" key="1">
    <citation type="submission" date="2017-05" db="EMBL/GenBank/DDBJ databases">
        <authorList>
            <person name="Rodrigo-Torres L."/>
            <person name="Arahal R. D."/>
            <person name="Lucena T."/>
        </authorList>
    </citation>
    <scope>NUCLEOTIDE SEQUENCE [LARGE SCALE GENOMIC DNA]</scope>
    <source>
        <strain evidence="7">CECT 8649</strain>
    </source>
</reference>
<dbReference type="AlphaFoldDB" id="A0A238JG32"/>
<evidence type="ECO:0000313" key="7">
    <source>
        <dbReference type="Proteomes" id="UP000225972"/>
    </source>
</evidence>
<evidence type="ECO:0000256" key="5">
    <source>
        <dbReference type="ARBA" id="ARBA00047942"/>
    </source>
</evidence>
<keyword evidence="7" id="KW-1185">Reference proteome</keyword>
<sequence>MTYSGGKNGAGIFQRIINQMPPHSTYIEAFLGSGAVLRRKAMAERNIGIDPSNKAHSLCLAEWPHAHLDLNLFEGSALDLLPTLETLVSKARLIDQPDTLIYADPPYVMETRKGGDLYDFELTDDDHIRLLEILTSARCMVMISGYRSGLYDEALAGWRRIDYMANTRQGMAAESLWLNFPEPSALHDYRYLGDDYRQRERIKRKRERWAGKFAKMDRLERLAVMSALTEVAGPVSASVPAKNDDV</sequence>
<dbReference type="PANTHER" id="PTHR30481">
    <property type="entry name" value="DNA ADENINE METHYLASE"/>
    <property type="match status" value="1"/>
</dbReference>
<protein>
    <recommendedName>
        <fullName evidence="1">site-specific DNA-methyltransferase (adenine-specific)</fullName>
        <ecNumber evidence="1">2.1.1.72</ecNumber>
    </recommendedName>
</protein>
<organism evidence="6 7">
    <name type="scientific">Pelagimonas phthalicica</name>
    <dbReference type="NCBI Taxonomy" id="1037362"/>
    <lineage>
        <taxon>Bacteria</taxon>
        <taxon>Pseudomonadati</taxon>
        <taxon>Pseudomonadota</taxon>
        <taxon>Alphaproteobacteria</taxon>
        <taxon>Rhodobacterales</taxon>
        <taxon>Roseobacteraceae</taxon>
        <taxon>Pelagimonas</taxon>
    </lineage>
</organism>
<evidence type="ECO:0000313" key="6">
    <source>
        <dbReference type="EMBL" id="SMX29154.1"/>
    </source>
</evidence>
<dbReference type="PROSITE" id="PS00092">
    <property type="entry name" value="N6_MTASE"/>
    <property type="match status" value="1"/>
</dbReference>
<dbReference type="GO" id="GO:0009307">
    <property type="term" value="P:DNA restriction-modification system"/>
    <property type="evidence" value="ECO:0007669"/>
    <property type="project" value="InterPro"/>
</dbReference>
<dbReference type="InterPro" id="IPR012327">
    <property type="entry name" value="MeTrfase_D12"/>
</dbReference>
<dbReference type="SUPFAM" id="SSF53335">
    <property type="entry name" value="S-adenosyl-L-methionine-dependent methyltransferases"/>
    <property type="match status" value="1"/>
</dbReference>
<dbReference type="OrthoDB" id="9805629at2"/>
<comment type="catalytic activity">
    <reaction evidence="5">
        <text>a 2'-deoxyadenosine in DNA + S-adenosyl-L-methionine = an N(6)-methyl-2'-deoxyadenosine in DNA + S-adenosyl-L-homocysteine + H(+)</text>
        <dbReference type="Rhea" id="RHEA:15197"/>
        <dbReference type="Rhea" id="RHEA-COMP:12418"/>
        <dbReference type="Rhea" id="RHEA-COMP:12419"/>
        <dbReference type="ChEBI" id="CHEBI:15378"/>
        <dbReference type="ChEBI" id="CHEBI:57856"/>
        <dbReference type="ChEBI" id="CHEBI:59789"/>
        <dbReference type="ChEBI" id="CHEBI:90615"/>
        <dbReference type="ChEBI" id="CHEBI:90616"/>
        <dbReference type="EC" id="2.1.1.72"/>
    </reaction>
</comment>
<evidence type="ECO:0000256" key="2">
    <source>
        <dbReference type="ARBA" id="ARBA00022603"/>
    </source>
</evidence>
<dbReference type="EMBL" id="FXXP01000002">
    <property type="protein sequence ID" value="SMX29154.1"/>
    <property type="molecule type" value="Genomic_DNA"/>
</dbReference>
<dbReference type="InterPro" id="IPR029063">
    <property type="entry name" value="SAM-dependent_MTases_sf"/>
</dbReference>
<proteinExistence type="predicted"/>
<dbReference type="GO" id="GO:0032259">
    <property type="term" value="P:methylation"/>
    <property type="evidence" value="ECO:0007669"/>
    <property type="project" value="UniProtKB-KW"/>
</dbReference>
<evidence type="ECO:0000256" key="3">
    <source>
        <dbReference type="ARBA" id="ARBA00022679"/>
    </source>
</evidence>
<dbReference type="InterPro" id="IPR002052">
    <property type="entry name" value="DNA_methylase_N6_adenine_CS"/>
</dbReference>
<accession>A0A238JG32</accession>
<dbReference type="RefSeq" id="WP_099246991.1">
    <property type="nucleotide sequence ID" value="NZ_FXXP01000002.1"/>
</dbReference>
<keyword evidence="4" id="KW-0949">S-adenosyl-L-methionine</keyword>
<dbReference type="GO" id="GO:1904047">
    <property type="term" value="F:S-adenosyl-L-methionine binding"/>
    <property type="evidence" value="ECO:0007669"/>
    <property type="project" value="TreeGrafter"/>
</dbReference>
<dbReference type="GO" id="GO:0009007">
    <property type="term" value="F:site-specific DNA-methyltransferase (adenine-specific) activity"/>
    <property type="evidence" value="ECO:0007669"/>
    <property type="project" value="UniProtKB-EC"/>
</dbReference>
<dbReference type="GO" id="GO:0006298">
    <property type="term" value="P:mismatch repair"/>
    <property type="evidence" value="ECO:0007669"/>
    <property type="project" value="TreeGrafter"/>
</dbReference>